<proteinExistence type="predicted"/>
<accession>A0A3M7RKG3</accession>
<sequence length="81" mass="9752">MNLNIILNLMFMMLLSTYNFITEQHEINCIKIDMVDLNLQKNFDIISFSSYETKYLIYLYRAITTSDYKKSINSKLFVEKY</sequence>
<evidence type="ECO:0000313" key="2">
    <source>
        <dbReference type="EMBL" id="RNA24063.1"/>
    </source>
</evidence>
<reference evidence="2 3" key="1">
    <citation type="journal article" date="2018" name="Sci. Rep.">
        <title>Genomic signatures of local adaptation to the degree of environmental predictability in rotifers.</title>
        <authorList>
            <person name="Franch-Gras L."/>
            <person name="Hahn C."/>
            <person name="Garcia-Roger E.M."/>
            <person name="Carmona M.J."/>
            <person name="Serra M."/>
            <person name="Gomez A."/>
        </authorList>
    </citation>
    <scope>NUCLEOTIDE SEQUENCE [LARGE SCALE GENOMIC DNA]</scope>
    <source>
        <strain evidence="2">HYR1</strain>
    </source>
</reference>
<evidence type="ECO:0000256" key="1">
    <source>
        <dbReference type="SAM" id="SignalP"/>
    </source>
</evidence>
<protein>
    <submittedName>
        <fullName evidence="2">Uncharacterized protein</fullName>
    </submittedName>
</protein>
<comment type="caution">
    <text evidence="2">The sequence shown here is derived from an EMBL/GenBank/DDBJ whole genome shotgun (WGS) entry which is preliminary data.</text>
</comment>
<feature type="chain" id="PRO_5018171676" evidence="1">
    <location>
        <begin position="25"/>
        <end position="81"/>
    </location>
</feature>
<keyword evidence="3" id="KW-1185">Reference proteome</keyword>
<evidence type="ECO:0000313" key="3">
    <source>
        <dbReference type="Proteomes" id="UP000276133"/>
    </source>
</evidence>
<dbReference type="AlphaFoldDB" id="A0A3M7RKG3"/>
<gene>
    <name evidence="2" type="ORF">BpHYR1_043399</name>
</gene>
<dbReference type="EMBL" id="REGN01003175">
    <property type="protein sequence ID" value="RNA24063.1"/>
    <property type="molecule type" value="Genomic_DNA"/>
</dbReference>
<feature type="signal peptide" evidence="1">
    <location>
        <begin position="1"/>
        <end position="24"/>
    </location>
</feature>
<keyword evidence="1" id="KW-0732">Signal</keyword>
<name>A0A3M7RKG3_BRAPC</name>
<dbReference type="Proteomes" id="UP000276133">
    <property type="component" value="Unassembled WGS sequence"/>
</dbReference>
<organism evidence="2 3">
    <name type="scientific">Brachionus plicatilis</name>
    <name type="common">Marine rotifer</name>
    <name type="synonym">Brachionus muelleri</name>
    <dbReference type="NCBI Taxonomy" id="10195"/>
    <lineage>
        <taxon>Eukaryota</taxon>
        <taxon>Metazoa</taxon>
        <taxon>Spiralia</taxon>
        <taxon>Gnathifera</taxon>
        <taxon>Rotifera</taxon>
        <taxon>Eurotatoria</taxon>
        <taxon>Monogononta</taxon>
        <taxon>Pseudotrocha</taxon>
        <taxon>Ploima</taxon>
        <taxon>Brachionidae</taxon>
        <taxon>Brachionus</taxon>
    </lineage>
</organism>